<comment type="cofactor">
    <cofactor evidence="1 8">
        <name>FAD</name>
        <dbReference type="ChEBI" id="CHEBI:57692"/>
    </cofactor>
</comment>
<evidence type="ECO:0000256" key="1">
    <source>
        <dbReference type="ARBA" id="ARBA00001974"/>
    </source>
</evidence>
<evidence type="ECO:0000256" key="5">
    <source>
        <dbReference type="ARBA" id="ARBA00023002"/>
    </source>
</evidence>
<dbReference type="FunFam" id="1.10.540.10:FF:000002">
    <property type="entry name" value="Acyl-CoA dehydrogenase FadE19"/>
    <property type="match status" value="1"/>
</dbReference>
<evidence type="ECO:0000259" key="11">
    <source>
        <dbReference type="Pfam" id="PF02771"/>
    </source>
</evidence>
<dbReference type="PROSITE" id="PS00073">
    <property type="entry name" value="ACYL_COA_DH_2"/>
    <property type="match status" value="1"/>
</dbReference>
<dbReference type="RefSeq" id="WP_144842616.1">
    <property type="nucleotide sequence ID" value="NZ_VNJI01000001.1"/>
</dbReference>
<dbReference type="FunFam" id="2.40.110.10:FF:000001">
    <property type="entry name" value="Acyl-CoA dehydrogenase, mitochondrial"/>
    <property type="match status" value="1"/>
</dbReference>
<dbReference type="Pfam" id="PF02770">
    <property type="entry name" value="Acyl-CoA_dh_M"/>
    <property type="match status" value="1"/>
</dbReference>
<comment type="caution">
    <text evidence="12">The sequence shown here is derived from an EMBL/GenBank/DDBJ whole genome shotgun (WGS) entry which is preliminary data.</text>
</comment>
<keyword evidence="3 8" id="KW-0285">Flavoprotein</keyword>
<dbReference type="SUPFAM" id="SSF56645">
    <property type="entry name" value="Acyl-CoA dehydrogenase NM domain-like"/>
    <property type="match status" value="1"/>
</dbReference>
<name>A0A559KIT1_9BACL</name>
<dbReference type="OrthoDB" id="9802447at2"/>
<evidence type="ECO:0000256" key="8">
    <source>
        <dbReference type="RuleBase" id="RU362125"/>
    </source>
</evidence>
<dbReference type="FunFam" id="1.20.140.10:FF:000004">
    <property type="entry name" value="Acyl-CoA dehydrogenase FadE25"/>
    <property type="match status" value="1"/>
</dbReference>
<dbReference type="Gene3D" id="2.40.110.10">
    <property type="entry name" value="Butyryl-CoA Dehydrogenase, subunit A, domain 2"/>
    <property type="match status" value="1"/>
</dbReference>
<dbReference type="GO" id="GO:0003995">
    <property type="term" value="F:acyl-CoA dehydrogenase activity"/>
    <property type="evidence" value="ECO:0007669"/>
    <property type="project" value="InterPro"/>
</dbReference>
<comment type="catalytic activity">
    <reaction evidence="6">
        <text>a 2,3-saturated acyl-CoA + A = a 2,3-dehydroacyl-CoA + AH2</text>
        <dbReference type="Rhea" id="RHEA:48608"/>
        <dbReference type="ChEBI" id="CHEBI:13193"/>
        <dbReference type="ChEBI" id="CHEBI:17499"/>
        <dbReference type="ChEBI" id="CHEBI:60015"/>
        <dbReference type="ChEBI" id="CHEBI:65111"/>
    </reaction>
</comment>
<accession>A0A559KIT1</accession>
<reference evidence="12 13" key="1">
    <citation type="submission" date="2019-07" db="EMBL/GenBank/DDBJ databases">
        <authorList>
            <person name="Kim J."/>
        </authorList>
    </citation>
    <scope>NUCLEOTIDE SEQUENCE [LARGE SCALE GENOMIC DNA]</scope>
    <source>
        <strain evidence="12 13">JC52</strain>
    </source>
</reference>
<evidence type="ECO:0000259" key="9">
    <source>
        <dbReference type="Pfam" id="PF00441"/>
    </source>
</evidence>
<evidence type="ECO:0000256" key="3">
    <source>
        <dbReference type="ARBA" id="ARBA00022630"/>
    </source>
</evidence>
<organism evidence="12 13">
    <name type="scientific">Paenibacillus cremeus</name>
    <dbReference type="NCBI Taxonomy" id="2163881"/>
    <lineage>
        <taxon>Bacteria</taxon>
        <taxon>Bacillati</taxon>
        <taxon>Bacillota</taxon>
        <taxon>Bacilli</taxon>
        <taxon>Bacillales</taxon>
        <taxon>Paenibacillaceae</taxon>
        <taxon>Paenibacillus</taxon>
    </lineage>
</organism>
<feature type="domain" description="Acyl-CoA dehydrogenase/oxidase C-terminal" evidence="9">
    <location>
        <begin position="229"/>
        <end position="376"/>
    </location>
</feature>
<comment type="similarity">
    <text evidence="2 8">Belongs to the acyl-CoA dehydrogenase family.</text>
</comment>
<feature type="domain" description="Acyl-CoA dehydrogenase/oxidase N-terminal" evidence="11">
    <location>
        <begin position="6"/>
        <end position="118"/>
    </location>
</feature>
<keyword evidence="13" id="KW-1185">Reference proteome</keyword>
<dbReference type="Gene3D" id="1.20.140.10">
    <property type="entry name" value="Butyryl-CoA Dehydrogenase, subunit A, domain 3"/>
    <property type="match status" value="1"/>
</dbReference>
<dbReference type="PIRSF" id="PIRSF016578">
    <property type="entry name" value="HsaA"/>
    <property type="match status" value="1"/>
</dbReference>
<dbReference type="InterPro" id="IPR046373">
    <property type="entry name" value="Acyl-CoA_Oxase/DH_mid-dom_sf"/>
</dbReference>
<evidence type="ECO:0000313" key="12">
    <source>
        <dbReference type="EMBL" id="TVY12031.1"/>
    </source>
</evidence>
<dbReference type="SUPFAM" id="SSF47203">
    <property type="entry name" value="Acyl-CoA dehydrogenase C-terminal domain-like"/>
    <property type="match status" value="1"/>
</dbReference>
<dbReference type="InterPro" id="IPR009075">
    <property type="entry name" value="AcylCo_DH/oxidase_C"/>
</dbReference>
<dbReference type="GO" id="GO:0050660">
    <property type="term" value="F:flavin adenine dinucleotide binding"/>
    <property type="evidence" value="ECO:0007669"/>
    <property type="project" value="InterPro"/>
</dbReference>
<dbReference type="CDD" id="cd01158">
    <property type="entry name" value="SCAD_SBCAD"/>
    <property type="match status" value="1"/>
</dbReference>
<keyword evidence="5 8" id="KW-0560">Oxidoreductase</keyword>
<dbReference type="EMBL" id="VNJI01000001">
    <property type="protein sequence ID" value="TVY12031.1"/>
    <property type="molecule type" value="Genomic_DNA"/>
</dbReference>
<evidence type="ECO:0000313" key="13">
    <source>
        <dbReference type="Proteomes" id="UP000317036"/>
    </source>
</evidence>
<evidence type="ECO:0000256" key="7">
    <source>
        <dbReference type="ARBA" id="ARBA00067585"/>
    </source>
</evidence>
<proteinExistence type="inferred from homology"/>
<gene>
    <name evidence="12" type="ORF">FPZ49_00205</name>
</gene>
<evidence type="ECO:0000256" key="2">
    <source>
        <dbReference type="ARBA" id="ARBA00009347"/>
    </source>
</evidence>
<evidence type="ECO:0000256" key="6">
    <source>
        <dbReference type="ARBA" id="ARBA00052546"/>
    </source>
</evidence>
<dbReference type="Pfam" id="PF00441">
    <property type="entry name" value="Acyl-CoA_dh_1"/>
    <property type="match status" value="1"/>
</dbReference>
<dbReference type="PROSITE" id="PS00072">
    <property type="entry name" value="ACYL_COA_DH_1"/>
    <property type="match status" value="1"/>
</dbReference>
<dbReference type="InterPro" id="IPR006091">
    <property type="entry name" value="Acyl-CoA_Oxase/DH_mid-dom"/>
</dbReference>
<evidence type="ECO:0000256" key="4">
    <source>
        <dbReference type="ARBA" id="ARBA00022827"/>
    </source>
</evidence>
<dbReference type="InterPro" id="IPR013786">
    <property type="entry name" value="AcylCoA_DH/ox_N"/>
</dbReference>
<keyword evidence="4 8" id="KW-0274">FAD</keyword>
<dbReference type="InterPro" id="IPR009100">
    <property type="entry name" value="AcylCoA_DH/oxidase_NM_dom_sf"/>
</dbReference>
<dbReference type="PANTHER" id="PTHR43884">
    <property type="entry name" value="ACYL-COA DEHYDROGENASE"/>
    <property type="match status" value="1"/>
</dbReference>
<evidence type="ECO:0000259" key="10">
    <source>
        <dbReference type="Pfam" id="PF02770"/>
    </source>
</evidence>
<dbReference type="InterPro" id="IPR037069">
    <property type="entry name" value="AcylCoA_DH/ox_N_sf"/>
</dbReference>
<dbReference type="Pfam" id="PF02771">
    <property type="entry name" value="Acyl-CoA_dh_N"/>
    <property type="match status" value="1"/>
</dbReference>
<dbReference type="PANTHER" id="PTHR43884:SF41">
    <property type="entry name" value="ACYL-COA DEHYDROGENASE"/>
    <property type="match status" value="1"/>
</dbReference>
<dbReference type="Gene3D" id="1.10.540.10">
    <property type="entry name" value="Acyl-CoA dehydrogenase/oxidase, N-terminal domain"/>
    <property type="match status" value="1"/>
</dbReference>
<dbReference type="InterPro" id="IPR006089">
    <property type="entry name" value="Acyl-CoA_DH_CS"/>
</dbReference>
<sequence>MQFQLTEEQEMIRAMVRDFAKHEIEPTAAARDEEERFDRAIFDKMGELGLTGIPWPEKYGGLGADFLTYVLVVEELSRVCASTAVMLSVHTSLVGWSIYKFGTEEQKLAYLKPMAEGKILSAYGLTESGSGSDAGAMRTVAVRDGDDYVLSGSKIFITSAGEAELYLVFALTDPAKKHKGCSAFLIEKGTPGFSFGKKEKKLGIRSSPTMELIFDQCRIPKANLLGQEGQGFSIAMMGLDGGRCGIAAQAVGIAQGAMDASIAYAKARKQFGKPIAQQQAIGFKLADMATRIEAARLLTYQAAWRESNGLPYGKESAFAKLFASDTAVQVTVEAVQVFGGYGYTKDFPVERYMRDAKVTQIYEGTNEIQRIVISKLLLADG</sequence>
<feature type="domain" description="Acyl-CoA oxidase/dehydrogenase middle" evidence="10">
    <location>
        <begin position="122"/>
        <end position="217"/>
    </location>
</feature>
<dbReference type="InterPro" id="IPR036250">
    <property type="entry name" value="AcylCo_DH-like_C"/>
</dbReference>
<dbReference type="Proteomes" id="UP000317036">
    <property type="component" value="Unassembled WGS sequence"/>
</dbReference>
<protein>
    <recommendedName>
        <fullName evidence="7">Acyl-CoA dehydrogenase</fullName>
    </recommendedName>
</protein>
<dbReference type="AlphaFoldDB" id="A0A559KIT1"/>